<dbReference type="RefSeq" id="WP_181603398.1">
    <property type="nucleotide sequence ID" value="NZ_CP059378.1"/>
</dbReference>
<evidence type="ECO:0000313" key="2">
    <source>
        <dbReference type="Proteomes" id="UP000512286"/>
    </source>
</evidence>
<sequence length="563" mass="65424">MKKLIISEMMLLSFVEKRAKRIPFHPKTTLIKGVNDTGKSSLIKSILFTFGAEPSIMHPRWKSAEVLSVVKFKIATESYSLMRNGDYFALFDSKNNLIRTFNKITSELGPFFAELLDFKITLNDRNGNPSLLPPAYYFLPFYIDQDKGWADSWASFNKLGQFKNWKKDLIEYHIGIKPNEYYECKSDIGILQEEIKQENAEKKVIQTVVKKVDEKTSTTDFDFDFESFKSTIDSLIFECKILQDLEQKLKSSLTLLNDERLFILSQIKITEKIAQDLKKDYQHACEHISDEVSCPTCGAVYENSFKERFNLASDEDECNELLLKLSQELIKIDEKILKERLKYNNNLSDLDRINALLETKNNELKLKDIIQNEGKKEVKSILYKDIDNLNQSVDKKNDDIIKKKKTMNSYLSKDHKNTIINNYHTLMKKYLFKLNVENLTLDSYRNVEFSIKEMGSDLPRALLAYYYSILNLIYSHSSTVIPPMIIDSPNQQDQEDESLKMLEFIKSNTNDNSQLILGLVNDCGIDFDGLEINLNDKNHLLQEDEYDNVYTEIKILLSKCFKN</sequence>
<accession>A0A7D7A6C8</accession>
<dbReference type="InterPro" id="IPR027417">
    <property type="entry name" value="P-loop_NTPase"/>
</dbReference>
<gene>
    <name evidence="1" type="ORF">HZF06_10035</name>
</gene>
<dbReference type="Proteomes" id="UP000512286">
    <property type="component" value="Chromosome"/>
</dbReference>
<reference evidence="1 2" key="1">
    <citation type="submission" date="2020-07" db="EMBL/GenBank/DDBJ databases">
        <title>Electron transfer.</title>
        <authorList>
            <person name="Huang L."/>
            <person name="Liu X."/>
            <person name="Zhou S."/>
        </authorList>
    </citation>
    <scope>NUCLEOTIDE SEQUENCE [LARGE SCALE GENOMIC DNA]</scope>
    <source>
        <strain evidence="1 2">Lx1</strain>
    </source>
</reference>
<evidence type="ECO:0000313" key="1">
    <source>
        <dbReference type="EMBL" id="QLY81900.1"/>
    </source>
</evidence>
<protein>
    <submittedName>
        <fullName evidence="1">Uncharacterized protein</fullName>
    </submittedName>
</protein>
<organism evidence="1 2">
    <name type="scientific">Clostridium intestinale</name>
    <dbReference type="NCBI Taxonomy" id="36845"/>
    <lineage>
        <taxon>Bacteria</taxon>
        <taxon>Bacillati</taxon>
        <taxon>Bacillota</taxon>
        <taxon>Clostridia</taxon>
        <taxon>Eubacteriales</taxon>
        <taxon>Clostridiaceae</taxon>
        <taxon>Clostridium</taxon>
    </lineage>
</organism>
<dbReference type="EMBL" id="CP059378">
    <property type="protein sequence ID" value="QLY81900.1"/>
    <property type="molecule type" value="Genomic_DNA"/>
</dbReference>
<dbReference type="KEGG" id="cint:HZF06_10035"/>
<dbReference type="Gene3D" id="3.40.50.300">
    <property type="entry name" value="P-loop containing nucleotide triphosphate hydrolases"/>
    <property type="match status" value="1"/>
</dbReference>
<dbReference type="AlphaFoldDB" id="A0A7D7A6C8"/>
<name>A0A7D7A6C8_9CLOT</name>
<proteinExistence type="predicted"/>